<sequence length="81" mass="9252">MTQYSTRGPLQVRLRCPGCRFTSPPPPYRQVVCRWAQNKPPVGLWVRGRRVRRLDESTDARPHRADLTGYSTLEASARVTA</sequence>
<accession>A0A9P8YK17</accession>
<dbReference type="EMBL" id="JAGTJQ010000001">
    <property type="protein sequence ID" value="KAH7040449.1"/>
    <property type="molecule type" value="Genomic_DNA"/>
</dbReference>
<name>A0A9P8YK17_9PEZI</name>
<dbReference type="Proteomes" id="UP000756346">
    <property type="component" value="Unassembled WGS sequence"/>
</dbReference>
<proteinExistence type="predicted"/>
<dbReference type="AlphaFoldDB" id="A0A9P8YK17"/>
<protein>
    <submittedName>
        <fullName evidence="1">Uncharacterized protein</fullName>
    </submittedName>
</protein>
<comment type="caution">
    <text evidence="1">The sequence shown here is derived from an EMBL/GenBank/DDBJ whole genome shotgun (WGS) entry which is preliminary data.</text>
</comment>
<evidence type="ECO:0000313" key="1">
    <source>
        <dbReference type="EMBL" id="KAH7040449.1"/>
    </source>
</evidence>
<dbReference type="GeneID" id="70177324"/>
<reference evidence="1" key="1">
    <citation type="journal article" date="2021" name="Nat. Commun.">
        <title>Genetic determinants of endophytism in the Arabidopsis root mycobiome.</title>
        <authorList>
            <person name="Mesny F."/>
            <person name="Miyauchi S."/>
            <person name="Thiergart T."/>
            <person name="Pickel B."/>
            <person name="Atanasova L."/>
            <person name="Karlsson M."/>
            <person name="Huettel B."/>
            <person name="Barry K.W."/>
            <person name="Haridas S."/>
            <person name="Chen C."/>
            <person name="Bauer D."/>
            <person name="Andreopoulos W."/>
            <person name="Pangilinan J."/>
            <person name="LaButti K."/>
            <person name="Riley R."/>
            <person name="Lipzen A."/>
            <person name="Clum A."/>
            <person name="Drula E."/>
            <person name="Henrissat B."/>
            <person name="Kohler A."/>
            <person name="Grigoriev I.V."/>
            <person name="Martin F.M."/>
            <person name="Hacquard S."/>
        </authorList>
    </citation>
    <scope>NUCLEOTIDE SEQUENCE</scope>
    <source>
        <strain evidence="1">MPI-CAGE-CH-0230</strain>
    </source>
</reference>
<keyword evidence="2" id="KW-1185">Reference proteome</keyword>
<dbReference type="RefSeq" id="XP_046018504.1">
    <property type="nucleotide sequence ID" value="XM_046147778.1"/>
</dbReference>
<evidence type="ECO:0000313" key="2">
    <source>
        <dbReference type="Proteomes" id="UP000756346"/>
    </source>
</evidence>
<organism evidence="1 2">
    <name type="scientific">Microdochium trichocladiopsis</name>
    <dbReference type="NCBI Taxonomy" id="1682393"/>
    <lineage>
        <taxon>Eukaryota</taxon>
        <taxon>Fungi</taxon>
        <taxon>Dikarya</taxon>
        <taxon>Ascomycota</taxon>
        <taxon>Pezizomycotina</taxon>
        <taxon>Sordariomycetes</taxon>
        <taxon>Xylariomycetidae</taxon>
        <taxon>Xylariales</taxon>
        <taxon>Microdochiaceae</taxon>
        <taxon>Microdochium</taxon>
    </lineage>
</organism>
<gene>
    <name evidence="1" type="ORF">B0I36DRAFT_10522</name>
</gene>